<dbReference type="InterPro" id="IPR011009">
    <property type="entry name" value="Kinase-like_dom_sf"/>
</dbReference>
<feature type="compositionally biased region" description="Basic and acidic residues" evidence="1">
    <location>
        <begin position="577"/>
        <end position="587"/>
    </location>
</feature>
<dbReference type="RefSeq" id="WP_065247285.1">
    <property type="nucleotide sequence ID" value="NZ_CP012117.1"/>
</dbReference>
<dbReference type="Pfam" id="PF01636">
    <property type="entry name" value="APH"/>
    <property type="match status" value="1"/>
</dbReference>
<dbReference type="Gene3D" id="3.90.1200.10">
    <property type="match status" value="1"/>
</dbReference>
<reference evidence="3 4" key="1">
    <citation type="submission" date="2015-06" db="EMBL/GenBank/DDBJ databases">
        <title>Investigation of pathophysiology for high-risk pregnancy and development of treatment modality based on it.</title>
        <authorList>
            <person name="Kim B.-C."/>
            <person name="Lim S."/>
        </authorList>
    </citation>
    <scope>NUCLEOTIDE SEQUENCE [LARGE SCALE GENOMIC DNA]</scope>
    <source>
        <strain evidence="3 4">AD1-86</strain>
    </source>
</reference>
<dbReference type="EMBL" id="CP012117">
    <property type="protein sequence ID" value="ANP26957.1"/>
    <property type="molecule type" value="Genomic_DNA"/>
</dbReference>
<dbReference type="KEGG" id="dva:DAD186_04000"/>
<evidence type="ECO:0000259" key="2">
    <source>
        <dbReference type="Pfam" id="PF01636"/>
    </source>
</evidence>
<organism evidence="3 4">
    <name type="scientific">Dermabacter vaginalis</name>
    <dbReference type="NCBI Taxonomy" id="1630135"/>
    <lineage>
        <taxon>Bacteria</taxon>
        <taxon>Bacillati</taxon>
        <taxon>Actinomycetota</taxon>
        <taxon>Actinomycetes</taxon>
        <taxon>Micrococcales</taxon>
        <taxon>Dermabacteraceae</taxon>
        <taxon>Dermabacter</taxon>
    </lineage>
</organism>
<evidence type="ECO:0000256" key="1">
    <source>
        <dbReference type="SAM" id="MobiDB-lite"/>
    </source>
</evidence>
<proteinExistence type="predicted"/>
<dbReference type="STRING" id="1630135.DAD186_04000"/>
<name>A0A1B0ZG93_9MICO</name>
<feature type="domain" description="Aminoglycoside phosphotransferase" evidence="2">
    <location>
        <begin position="166"/>
        <end position="341"/>
    </location>
</feature>
<dbReference type="PATRIC" id="fig|1630135.4.peg.401"/>
<dbReference type="Proteomes" id="UP000092596">
    <property type="component" value="Chromosome"/>
</dbReference>
<sequence length="607" mass="65632">MTETLDGSELLTGPQAGGVLEAAVTNAGGELVEWTLDHVDHRPSRSTKAMFRTKVRWVEIDGPEAEPRDELFGVSAHIGEQEKNVLAPEQSLVMTDGDMNVRVWRYPHDPWLPMLPQVCYPDVLHETLAQLGVATGYAEGTPVPVEVVSYRPGRRAVLKAALADRNVFLKVFQPHTTSSVVNLHHTLLDAGVPVPAVLGATDGLVVLAELPGTVLAKAVIDDGAQACHAEDLVAMLDRLPASLMNQPVRPPWTDSAEFYAGVVASSLPSLKDRLDVLVYRIELGLADVERRIGLEPTEVVHGDFYEAQVFVDNSRVVGVLDIDGVGPGRRADDLACLCAHLSVLGDYANQGRLTLDIHERVAEAIRTWYPVFAGRVDPQELALRAAGVVLSLATGPHRQQENDWERATEAMVRVAETWVQVAEYGPHYVGPMPGGLISGSDATSPRDAAEVHEGQQASGMADTGESVSEFEPPQATERSPIVVPSIPSADTSFAHGAAHFEQDPTIPLPPIPELSDHQMEIALDGANEHSHEHFGRAGISMSPPTPVYAPGMRRHPRVRPARHTMMESMAAAQPSEPRPRNTHRADTAEPAPKNATPAPEDPQEGVR</sequence>
<evidence type="ECO:0000313" key="3">
    <source>
        <dbReference type="EMBL" id="ANP26957.1"/>
    </source>
</evidence>
<feature type="region of interest" description="Disordered" evidence="1">
    <location>
        <begin position="566"/>
        <end position="607"/>
    </location>
</feature>
<gene>
    <name evidence="3" type="ORF">DAD186_04000</name>
</gene>
<accession>A0A1B0ZG93</accession>
<dbReference type="AlphaFoldDB" id="A0A1B0ZG93"/>
<evidence type="ECO:0000313" key="4">
    <source>
        <dbReference type="Proteomes" id="UP000092596"/>
    </source>
</evidence>
<dbReference type="InterPro" id="IPR002575">
    <property type="entry name" value="Aminoglycoside_PTrfase"/>
</dbReference>
<dbReference type="SUPFAM" id="SSF56112">
    <property type="entry name" value="Protein kinase-like (PK-like)"/>
    <property type="match status" value="1"/>
</dbReference>
<protein>
    <recommendedName>
        <fullName evidence="2">Aminoglycoside phosphotransferase domain-containing protein</fullName>
    </recommendedName>
</protein>
<feature type="region of interest" description="Disordered" evidence="1">
    <location>
        <begin position="438"/>
        <end position="479"/>
    </location>
</feature>